<dbReference type="InterPro" id="IPR036610">
    <property type="entry name" value="PEBP-like_sf"/>
</dbReference>
<protein>
    <submittedName>
        <fullName evidence="2">Phosphatidylethanolamine-binding protein</fullName>
    </submittedName>
</protein>
<dbReference type="InterPro" id="IPR008914">
    <property type="entry name" value="PEBP"/>
</dbReference>
<keyword evidence="1" id="KW-0732">Signal</keyword>
<dbReference type="EMBL" id="JASPKY010000241">
    <property type="protein sequence ID" value="KAK9717430.1"/>
    <property type="molecule type" value="Genomic_DNA"/>
</dbReference>
<evidence type="ECO:0000313" key="2">
    <source>
        <dbReference type="EMBL" id="KAK9717430.1"/>
    </source>
</evidence>
<evidence type="ECO:0000256" key="1">
    <source>
        <dbReference type="SAM" id="SignalP"/>
    </source>
</evidence>
<dbReference type="Gene3D" id="3.90.280.10">
    <property type="entry name" value="PEBP-like"/>
    <property type="match status" value="1"/>
</dbReference>
<keyword evidence="3" id="KW-1185">Reference proteome</keyword>
<proteinExistence type="predicted"/>
<evidence type="ECO:0000313" key="3">
    <source>
        <dbReference type="Proteomes" id="UP001458880"/>
    </source>
</evidence>
<dbReference type="PANTHER" id="PTHR11362:SF82">
    <property type="entry name" value="PHOSPHATIDYLETHANOLAMINE-BINDING PROTEIN 4"/>
    <property type="match status" value="1"/>
</dbReference>
<sequence length="201" mass="22679">MSSARKLVFLRFFSSVASSMEKHQVVPDVISDAPQKAMRIKYPTGAKVAFGNVLTPTEVKDIPGVKWAVDANAFYTLCMVDPDAPSRKDAKWREWHHWLIGNIPVEENVPDVCRGETLSEYIGSAPPKGTGLHRYVFLVYKQKERIKFSEPRLTNTSAEKRGNFSITKFAAKYKLGEPIAGNFYQAEYDDYVPILFKQLGA</sequence>
<dbReference type="SUPFAM" id="SSF49777">
    <property type="entry name" value="PEBP-like"/>
    <property type="match status" value="1"/>
</dbReference>
<dbReference type="AlphaFoldDB" id="A0AAW1KG36"/>
<organism evidence="2 3">
    <name type="scientific">Popillia japonica</name>
    <name type="common">Japanese beetle</name>
    <dbReference type="NCBI Taxonomy" id="7064"/>
    <lineage>
        <taxon>Eukaryota</taxon>
        <taxon>Metazoa</taxon>
        <taxon>Ecdysozoa</taxon>
        <taxon>Arthropoda</taxon>
        <taxon>Hexapoda</taxon>
        <taxon>Insecta</taxon>
        <taxon>Pterygota</taxon>
        <taxon>Neoptera</taxon>
        <taxon>Endopterygota</taxon>
        <taxon>Coleoptera</taxon>
        <taxon>Polyphaga</taxon>
        <taxon>Scarabaeiformia</taxon>
        <taxon>Scarabaeidae</taxon>
        <taxon>Rutelinae</taxon>
        <taxon>Popillia</taxon>
    </lineage>
</organism>
<dbReference type="Proteomes" id="UP001458880">
    <property type="component" value="Unassembled WGS sequence"/>
</dbReference>
<dbReference type="CDD" id="cd00866">
    <property type="entry name" value="PEBP_euk"/>
    <property type="match status" value="1"/>
</dbReference>
<gene>
    <name evidence="2" type="ORF">QE152_g23738</name>
</gene>
<accession>A0AAW1KG36</accession>
<comment type="caution">
    <text evidence="2">The sequence shown here is derived from an EMBL/GenBank/DDBJ whole genome shotgun (WGS) entry which is preliminary data.</text>
</comment>
<feature type="chain" id="PRO_5043351447" evidence="1">
    <location>
        <begin position="20"/>
        <end position="201"/>
    </location>
</feature>
<reference evidence="2 3" key="1">
    <citation type="journal article" date="2024" name="BMC Genomics">
        <title>De novo assembly and annotation of Popillia japonica's genome with initial clues to its potential as an invasive pest.</title>
        <authorList>
            <person name="Cucini C."/>
            <person name="Boschi S."/>
            <person name="Funari R."/>
            <person name="Cardaioli E."/>
            <person name="Iannotti N."/>
            <person name="Marturano G."/>
            <person name="Paoli F."/>
            <person name="Bruttini M."/>
            <person name="Carapelli A."/>
            <person name="Frati F."/>
            <person name="Nardi F."/>
        </authorList>
    </citation>
    <scope>NUCLEOTIDE SEQUENCE [LARGE SCALE GENOMIC DNA]</scope>
    <source>
        <strain evidence="2">DMR45628</strain>
    </source>
</reference>
<dbReference type="Pfam" id="PF01161">
    <property type="entry name" value="PBP"/>
    <property type="match status" value="1"/>
</dbReference>
<name>A0AAW1KG36_POPJA</name>
<feature type="signal peptide" evidence="1">
    <location>
        <begin position="1"/>
        <end position="19"/>
    </location>
</feature>
<dbReference type="PANTHER" id="PTHR11362">
    <property type="entry name" value="PHOSPHATIDYLETHANOLAMINE-BINDING PROTEIN"/>
    <property type="match status" value="1"/>
</dbReference>
<dbReference type="InterPro" id="IPR035810">
    <property type="entry name" value="PEBP_euk"/>
</dbReference>